<proteinExistence type="predicted"/>
<dbReference type="Proteomes" id="UP000051888">
    <property type="component" value="Unassembled WGS sequence"/>
</dbReference>
<accession>A0A0Q3WRU6</accession>
<protein>
    <recommendedName>
        <fullName evidence="3">Lipoprotein</fullName>
    </recommendedName>
</protein>
<keyword evidence="2" id="KW-1185">Reference proteome</keyword>
<dbReference type="PATRIC" id="fig|157838.3.peg.5109"/>
<dbReference type="PROSITE" id="PS51257">
    <property type="entry name" value="PROKAR_LIPOPROTEIN"/>
    <property type="match status" value="1"/>
</dbReference>
<gene>
    <name evidence="1" type="ORF">AN964_23255</name>
</gene>
<comment type="caution">
    <text evidence="1">The sequence shown here is derived from an EMBL/GenBank/DDBJ whole genome shotgun (WGS) entry which is preliminary data.</text>
</comment>
<organism evidence="1 2">
    <name type="scientific">Heyndrickxia shackletonii</name>
    <dbReference type="NCBI Taxonomy" id="157838"/>
    <lineage>
        <taxon>Bacteria</taxon>
        <taxon>Bacillati</taxon>
        <taxon>Bacillota</taxon>
        <taxon>Bacilli</taxon>
        <taxon>Bacillales</taxon>
        <taxon>Bacillaceae</taxon>
        <taxon>Heyndrickxia</taxon>
    </lineage>
</organism>
<name>A0A0Q3WRU6_9BACI</name>
<dbReference type="AlphaFoldDB" id="A0A0Q3WRU6"/>
<evidence type="ECO:0000313" key="2">
    <source>
        <dbReference type="Proteomes" id="UP000051888"/>
    </source>
</evidence>
<evidence type="ECO:0000313" key="1">
    <source>
        <dbReference type="EMBL" id="KQL50572.1"/>
    </source>
</evidence>
<evidence type="ECO:0008006" key="3">
    <source>
        <dbReference type="Google" id="ProtNLM"/>
    </source>
</evidence>
<reference evidence="1 2" key="1">
    <citation type="submission" date="2015-09" db="EMBL/GenBank/DDBJ databases">
        <title>Genome sequencing project for genomic taxonomy and phylogenomics of Bacillus-like bacteria.</title>
        <authorList>
            <person name="Liu B."/>
            <person name="Wang J."/>
            <person name="Zhu Y."/>
            <person name="Liu G."/>
            <person name="Chen Q."/>
            <person name="Chen Z."/>
            <person name="Lan J."/>
            <person name="Che J."/>
            <person name="Ge C."/>
            <person name="Shi H."/>
            <person name="Pan Z."/>
            <person name="Liu X."/>
        </authorList>
    </citation>
    <scope>NUCLEOTIDE SEQUENCE [LARGE SCALE GENOMIC DNA]</scope>
    <source>
        <strain evidence="1 2">LMG 18435</strain>
    </source>
</reference>
<dbReference type="EMBL" id="LJJC01000015">
    <property type="protein sequence ID" value="KQL50572.1"/>
    <property type="molecule type" value="Genomic_DNA"/>
</dbReference>
<sequence>MKKVNFILLICVLGIVLCSCGQKNSEYKDIKPEKSTKNSLAVGTQVKTEKFQISKEKVLASKCS</sequence>